<evidence type="ECO:0000313" key="2">
    <source>
        <dbReference type="EMBL" id="GAT45349.1"/>
    </source>
</evidence>
<accession>A0ABQ0L2H0</accession>
<evidence type="ECO:0000313" key="3">
    <source>
        <dbReference type="Proteomes" id="UP000815677"/>
    </source>
</evidence>
<dbReference type="Proteomes" id="UP000815677">
    <property type="component" value="Unassembled WGS sequence"/>
</dbReference>
<sequence length="303" mass="33441">MSSGVLHSHPRLPRPTPCTHQPELRRRDFTRRTRMTHVLRSSAVVIRDRDSTGRFSLGLSPGSGCPAAATVQSCAAGDTTAGAEIDDGESIGCQHLCSYASEPPPRRRLPCQTLRRRGWLPSQVQYEYDADGQRRGPYCCELGAWVVLVAPRRQPWSSQPGLTSCCFRGPCRFLRAGEDGRRPSCWPLLRVSAGTSAMYEAMELDTTDSKVNPHRRRSAAGAGVPPASLSPFLRRCQCGDYTETERSGIMRYTRRGIPLVGRIPAQDIATGYTGHGVPRAYICVEARREDDRRAGDEEAVDPE</sequence>
<dbReference type="EMBL" id="DF841095">
    <property type="protein sequence ID" value="GAT45349.1"/>
    <property type="molecule type" value="Genomic_DNA"/>
</dbReference>
<gene>
    <name evidence="2" type="ORF">MCHLO_02935</name>
</gene>
<reference evidence="2" key="1">
    <citation type="submission" date="2014-09" db="EMBL/GenBank/DDBJ databases">
        <title>Genome sequence of the luminous mushroom Mycena chlorophos for searching fungal bioluminescence genes.</title>
        <authorList>
            <person name="Tanaka Y."/>
            <person name="Kasuga D."/>
            <person name="Oba Y."/>
            <person name="Hase S."/>
            <person name="Sato K."/>
            <person name="Oba Y."/>
            <person name="Sakakibara Y."/>
        </authorList>
    </citation>
    <scope>NUCLEOTIDE SEQUENCE</scope>
</reference>
<proteinExistence type="predicted"/>
<keyword evidence="3" id="KW-1185">Reference proteome</keyword>
<evidence type="ECO:0008006" key="4">
    <source>
        <dbReference type="Google" id="ProtNLM"/>
    </source>
</evidence>
<name>A0ABQ0L2H0_MYCCL</name>
<feature type="region of interest" description="Disordered" evidence="1">
    <location>
        <begin position="1"/>
        <end position="22"/>
    </location>
</feature>
<protein>
    <recommendedName>
        <fullName evidence="4">GYF domain-containing protein</fullName>
    </recommendedName>
</protein>
<organism evidence="2 3">
    <name type="scientific">Mycena chlorophos</name>
    <name type="common">Agaric fungus</name>
    <name type="synonym">Agaricus chlorophos</name>
    <dbReference type="NCBI Taxonomy" id="658473"/>
    <lineage>
        <taxon>Eukaryota</taxon>
        <taxon>Fungi</taxon>
        <taxon>Dikarya</taxon>
        <taxon>Basidiomycota</taxon>
        <taxon>Agaricomycotina</taxon>
        <taxon>Agaricomycetes</taxon>
        <taxon>Agaricomycetidae</taxon>
        <taxon>Agaricales</taxon>
        <taxon>Marasmiineae</taxon>
        <taxon>Mycenaceae</taxon>
        <taxon>Mycena</taxon>
    </lineage>
</organism>
<evidence type="ECO:0000256" key="1">
    <source>
        <dbReference type="SAM" id="MobiDB-lite"/>
    </source>
</evidence>